<dbReference type="PANTHER" id="PTHR41247">
    <property type="entry name" value="HTH-TYPE TRANSCRIPTIONAL REPRESSOR YCNK"/>
    <property type="match status" value="1"/>
</dbReference>
<evidence type="ECO:0000256" key="1">
    <source>
        <dbReference type="SAM" id="MobiDB-lite"/>
    </source>
</evidence>
<evidence type="ECO:0000313" key="2">
    <source>
        <dbReference type="EMBL" id="THE62825.1"/>
    </source>
</evidence>
<dbReference type="EMBL" id="RBZW01000076">
    <property type="protein sequence ID" value="THE62825.1"/>
    <property type="molecule type" value="Genomic_DNA"/>
</dbReference>
<proteinExistence type="predicted"/>
<dbReference type="SUPFAM" id="SSF160387">
    <property type="entry name" value="NosL/MerB-like"/>
    <property type="match status" value="1"/>
</dbReference>
<dbReference type="PROSITE" id="PS51257">
    <property type="entry name" value="PROKAR_LIPOPROTEIN"/>
    <property type="match status" value="1"/>
</dbReference>
<evidence type="ECO:0000313" key="3">
    <source>
        <dbReference type="Proteomes" id="UP000318864"/>
    </source>
</evidence>
<protein>
    <recommendedName>
        <fullName evidence="4">Lipoprotein</fullName>
    </recommendedName>
</protein>
<gene>
    <name evidence="2" type="ORF">D8Y22_20400</name>
</gene>
<keyword evidence="3" id="KW-1185">Reference proteome</keyword>
<name>A0A4S3TIY8_9EURY</name>
<evidence type="ECO:0008006" key="4">
    <source>
        <dbReference type="Google" id="ProtNLM"/>
    </source>
</evidence>
<sequence length="207" mass="22420">MTNREGRLGRRRLLGLLGAGATVGAAGCLDGDGTDGDGDEQPDDGDDDEREVITLEHPGDEPILFTDSQNCQVCNMTPTHYSDWQSQLAHEGGEGVVFCTPGCLGAYYVSPTDHNGPDSDIVGVWTTDYETGDLIDATEASFVIVTDDTTVDDPMGLNPRPFADHEAAVSFAESWDPEDLTEDDIVDLEEIDYDIATIYRGNRMPVE</sequence>
<dbReference type="Pfam" id="PF05573">
    <property type="entry name" value="NosL"/>
    <property type="match status" value="1"/>
</dbReference>
<organism evidence="2 3">
    <name type="scientific">Salinadaptatus halalkaliphilus</name>
    <dbReference type="NCBI Taxonomy" id="2419781"/>
    <lineage>
        <taxon>Archaea</taxon>
        <taxon>Methanobacteriati</taxon>
        <taxon>Methanobacteriota</taxon>
        <taxon>Stenosarchaea group</taxon>
        <taxon>Halobacteria</taxon>
        <taxon>Halobacteriales</taxon>
        <taxon>Natrialbaceae</taxon>
        <taxon>Salinadaptatus</taxon>
    </lineage>
</organism>
<comment type="caution">
    <text evidence="2">The sequence shown here is derived from an EMBL/GenBank/DDBJ whole genome shotgun (WGS) entry which is preliminary data.</text>
</comment>
<dbReference type="RefSeq" id="WP_141466457.1">
    <property type="nucleotide sequence ID" value="NZ_RBZW01000076.1"/>
</dbReference>
<dbReference type="PANTHER" id="PTHR41247:SF1">
    <property type="entry name" value="HTH-TYPE TRANSCRIPTIONAL REPRESSOR YCNK"/>
    <property type="match status" value="1"/>
</dbReference>
<accession>A0A4S3TIY8</accession>
<feature type="compositionally biased region" description="Acidic residues" evidence="1">
    <location>
        <begin position="32"/>
        <end position="49"/>
    </location>
</feature>
<dbReference type="AlphaFoldDB" id="A0A4S3TIY8"/>
<reference evidence="2 3" key="1">
    <citation type="submission" date="2018-10" db="EMBL/GenBank/DDBJ databases">
        <title>Natronolimnobius sp. XQ-INN 246 isolated from Inner Mongolia Autonomous Region of China.</title>
        <authorList>
            <person name="Xue Q."/>
        </authorList>
    </citation>
    <scope>NUCLEOTIDE SEQUENCE [LARGE SCALE GENOMIC DNA]</scope>
    <source>
        <strain evidence="2 3">XQ-INN 246</strain>
    </source>
</reference>
<dbReference type="Proteomes" id="UP000318864">
    <property type="component" value="Unassembled WGS sequence"/>
</dbReference>
<dbReference type="InterPro" id="IPR008719">
    <property type="entry name" value="N2O_reductase_NosL"/>
</dbReference>
<dbReference type="OrthoDB" id="241788at2157"/>
<feature type="region of interest" description="Disordered" evidence="1">
    <location>
        <begin position="28"/>
        <end position="49"/>
    </location>
</feature>